<name>A0A6P7GN38_DIAVI</name>
<comment type="subunit">
    <text evidence="5">Monomer.</text>
</comment>
<evidence type="ECO:0000256" key="2">
    <source>
        <dbReference type="ARBA" id="ARBA00001913"/>
    </source>
</evidence>
<dbReference type="InterPro" id="IPR006047">
    <property type="entry name" value="GH13_cat_dom"/>
</dbReference>
<evidence type="ECO:0000256" key="12">
    <source>
        <dbReference type="ARBA" id="ARBA00023277"/>
    </source>
</evidence>
<dbReference type="InterPro" id="IPR017853">
    <property type="entry name" value="GH"/>
</dbReference>
<evidence type="ECO:0000256" key="6">
    <source>
        <dbReference type="ARBA" id="ARBA00012595"/>
    </source>
</evidence>
<evidence type="ECO:0000313" key="18">
    <source>
        <dbReference type="RefSeq" id="XP_028146603.1"/>
    </source>
</evidence>
<dbReference type="InterPro" id="IPR013780">
    <property type="entry name" value="Glyco_hydro_b"/>
</dbReference>
<dbReference type="PANTHER" id="PTHR43447">
    <property type="entry name" value="ALPHA-AMYLASE"/>
    <property type="match status" value="1"/>
</dbReference>
<dbReference type="Gene3D" id="2.60.40.1180">
    <property type="entry name" value="Golgi alpha-mannosidase II"/>
    <property type="match status" value="1"/>
</dbReference>
<evidence type="ECO:0000256" key="10">
    <source>
        <dbReference type="ARBA" id="ARBA00023157"/>
    </source>
</evidence>
<feature type="domain" description="Alpha-amylase C-terminal" evidence="16">
    <location>
        <begin position="444"/>
        <end position="531"/>
    </location>
</feature>
<gene>
    <name evidence="18" type="primary">LOC114340077</name>
</gene>
<dbReference type="SMART" id="SM00642">
    <property type="entry name" value="Aamy"/>
    <property type="match status" value="1"/>
</dbReference>
<dbReference type="FunCoup" id="A0A6P7GN38">
    <property type="interactions" value="86"/>
</dbReference>
<evidence type="ECO:0000256" key="3">
    <source>
        <dbReference type="ARBA" id="ARBA00001923"/>
    </source>
</evidence>
<evidence type="ECO:0000259" key="17">
    <source>
        <dbReference type="SMART" id="SM00642"/>
    </source>
</evidence>
<dbReference type="AlphaFoldDB" id="A0A6P7GN38"/>
<evidence type="ECO:0000256" key="11">
    <source>
        <dbReference type="ARBA" id="ARBA00023214"/>
    </source>
</evidence>
<dbReference type="GO" id="GO:0046872">
    <property type="term" value="F:metal ion binding"/>
    <property type="evidence" value="ECO:0007669"/>
    <property type="project" value="UniProtKB-KW"/>
</dbReference>
<comment type="cofactor">
    <cofactor evidence="3">
        <name>chloride</name>
        <dbReference type="ChEBI" id="CHEBI:17996"/>
    </cofactor>
</comment>
<keyword evidence="8 15" id="KW-0378">Hydrolase</keyword>
<proteinExistence type="inferred from homology"/>
<dbReference type="InterPro" id="IPR031319">
    <property type="entry name" value="A-amylase_C"/>
</dbReference>
<dbReference type="SMART" id="SM00632">
    <property type="entry name" value="Aamy_C"/>
    <property type="match status" value="1"/>
</dbReference>
<dbReference type="Gene3D" id="3.20.20.80">
    <property type="entry name" value="Glycosidases"/>
    <property type="match status" value="1"/>
</dbReference>
<dbReference type="GO" id="GO:0004556">
    <property type="term" value="F:alpha-amylase activity"/>
    <property type="evidence" value="ECO:0007669"/>
    <property type="project" value="UniProtKB-UniRule"/>
</dbReference>
<dbReference type="Pfam" id="PF02806">
    <property type="entry name" value="Alpha-amylase_C"/>
    <property type="match status" value="1"/>
</dbReference>
<keyword evidence="12 15" id="KW-0119">Carbohydrate metabolism</keyword>
<comment type="similarity">
    <text evidence="4 14">Belongs to the glycosyl hydrolase 13 family.</text>
</comment>
<reference evidence="18" key="1">
    <citation type="submission" date="2025-08" db="UniProtKB">
        <authorList>
            <consortium name="RefSeq"/>
        </authorList>
    </citation>
    <scope>IDENTIFICATION</scope>
    <source>
        <tissue evidence="18">Whole insect</tissue>
    </source>
</reference>
<dbReference type="RefSeq" id="XP_028146603.1">
    <property type="nucleotide sequence ID" value="XM_028290802.1"/>
</dbReference>
<evidence type="ECO:0000259" key="16">
    <source>
        <dbReference type="SMART" id="SM00632"/>
    </source>
</evidence>
<evidence type="ECO:0000256" key="8">
    <source>
        <dbReference type="ARBA" id="ARBA00022801"/>
    </source>
</evidence>
<keyword evidence="9" id="KW-0106">Calcium</keyword>
<keyword evidence="11" id="KW-0868">Chloride</keyword>
<dbReference type="SUPFAM" id="SSF51011">
    <property type="entry name" value="Glycosyl hydrolase domain"/>
    <property type="match status" value="1"/>
</dbReference>
<dbReference type="EC" id="3.2.1.1" evidence="6 15"/>
<keyword evidence="7" id="KW-0479">Metal-binding</keyword>
<protein>
    <recommendedName>
        <fullName evidence="6 15">Alpha-amylase</fullName>
        <ecNumber evidence="6 15">3.2.1.1</ecNumber>
    </recommendedName>
</protein>
<evidence type="ECO:0000256" key="9">
    <source>
        <dbReference type="ARBA" id="ARBA00022837"/>
    </source>
</evidence>
<evidence type="ECO:0000256" key="7">
    <source>
        <dbReference type="ARBA" id="ARBA00022723"/>
    </source>
</evidence>
<dbReference type="InterPro" id="IPR006048">
    <property type="entry name" value="A-amylase/branching_C"/>
</dbReference>
<evidence type="ECO:0000256" key="1">
    <source>
        <dbReference type="ARBA" id="ARBA00000548"/>
    </source>
</evidence>
<sequence length="532" mass="59145">MSFKCFGVKVRQIIKVVFFRLPTNQDISYYILIINDYIYNKYICRNSVKGSMKTVIIFCALSVTISRVIGQKDNHFAEGRNTIVHLFEWHWDAIASECENLLGPKGFAGVQVSPPNENSVISNRPWWERYQPVSYQLFTRSGNETAFANMVRRCSNVGVRIYVDAVFNHMSGTSGTGTGGHSSDIGSLSYPAVPFKSNHFHSRCDVNNYQDATNIRKCWLSGLPDLDQSHDFVRKKIVEYLNHLVDLGVAGFRVDAAKHMWPTDLKAIYSSVKDLTGPGLSGRPFFYQEVIDLGGEAVRKTEYNSFGAVLEFKYGAELGNAFQGHNDLHWLKSWGTEWGLLAGTDAVAFIDNHDNQRGGSPAILTYKSPKPYKMAIAFMLAHPYGTTRIMSSFAFDNFDQGPPIQQPGFNADDTCTNGWVCEHRWRQIYNMVGFRNAVAGTGINNWWSNGKNKIAFGRGDKGFIAFTLEGDIDQNLQTSLPAGTYCDVISGSLKNGTCTGKAVKVDGRGKAAISLSTNEYDGVVAIHVNGKL</sequence>
<dbReference type="Pfam" id="PF00128">
    <property type="entry name" value="Alpha-amylase"/>
    <property type="match status" value="1"/>
</dbReference>
<comment type="cofactor">
    <cofactor evidence="2">
        <name>Ca(2+)</name>
        <dbReference type="ChEBI" id="CHEBI:29108"/>
    </cofactor>
</comment>
<dbReference type="InParanoid" id="A0A6P7GN38"/>
<accession>A0A6P7GN38</accession>
<dbReference type="GO" id="GO:0005975">
    <property type="term" value="P:carbohydrate metabolic process"/>
    <property type="evidence" value="ECO:0007669"/>
    <property type="project" value="InterPro"/>
</dbReference>
<organism evidence="18">
    <name type="scientific">Diabrotica virgifera virgifera</name>
    <name type="common">western corn rootworm</name>
    <dbReference type="NCBI Taxonomy" id="50390"/>
    <lineage>
        <taxon>Eukaryota</taxon>
        <taxon>Metazoa</taxon>
        <taxon>Ecdysozoa</taxon>
        <taxon>Arthropoda</taxon>
        <taxon>Hexapoda</taxon>
        <taxon>Insecta</taxon>
        <taxon>Pterygota</taxon>
        <taxon>Neoptera</taxon>
        <taxon>Endopterygota</taxon>
        <taxon>Coleoptera</taxon>
        <taxon>Polyphaga</taxon>
        <taxon>Cucujiformia</taxon>
        <taxon>Chrysomeloidea</taxon>
        <taxon>Chrysomelidae</taxon>
        <taxon>Galerucinae</taxon>
        <taxon>Diabroticina</taxon>
        <taxon>Diabroticites</taxon>
        <taxon>Diabrotica</taxon>
    </lineage>
</organism>
<dbReference type="CDD" id="cd11317">
    <property type="entry name" value="AmyAc_bac_euk_AmyA"/>
    <property type="match status" value="1"/>
</dbReference>
<keyword evidence="13 15" id="KW-0326">Glycosidase</keyword>
<keyword evidence="10" id="KW-1015">Disulfide bond</keyword>
<dbReference type="PRINTS" id="PR00110">
    <property type="entry name" value="ALPHAAMYLASE"/>
</dbReference>
<dbReference type="InterPro" id="IPR006046">
    <property type="entry name" value="Alpha_amylase"/>
</dbReference>
<evidence type="ECO:0000256" key="14">
    <source>
        <dbReference type="RuleBase" id="RU003615"/>
    </source>
</evidence>
<evidence type="ECO:0000256" key="13">
    <source>
        <dbReference type="ARBA" id="ARBA00023295"/>
    </source>
</evidence>
<feature type="domain" description="Glycosyl hydrolase family 13 catalytic" evidence="17">
    <location>
        <begin position="81"/>
        <end position="435"/>
    </location>
</feature>
<evidence type="ECO:0000256" key="4">
    <source>
        <dbReference type="ARBA" id="ARBA00008061"/>
    </source>
</evidence>
<dbReference type="SUPFAM" id="SSF51445">
    <property type="entry name" value="(Trans)glycosidases"/>
    <property type="match status" value="1"/>
</dbReference>
<comment type="catalytic activity">
    <reaction evidence="1 15">
        <text>Endohydrolysis of (1-&gt;4)-alpha-D-glucosidic linkages in polysaccharides containing three or more (1-&gt;4)-alpha-linked D-glucose units.</text>
        <dbReference type="EC" id="3.2.1.1"/>
    </reaction>
</comment>
<evidence type="ECO:0000256" key="15">
    <source>
        <dbReference type="RuleBase" id="RU361134"/>
    </source>
</evidence>
<evidence type="ECO:0000256" key="5">
    <source>
        <dbReference type="ARBA" id="ARBA00011245"/>
    </source>
</evidence>